<dbReference type="EMBL" id="QGTZ01000007">
    <property type="protein sequence ID" value="PWW38789.1"/>
    <property type="molecule type" value="Genomic_DNA"/>
</dbReference>
<dbReference type="PANTHER" id="PTHR30146:SF148">
    <property type="entry name" value="HTH-TYPE TRANSCRIPTIONAL REPRESSOR PURR-RELATED"/>
    <property type="match status" value="1"/>
</dbReference>
<dbReference type="SMART" id="SM00354">
    <property type="entry name" value="HTH_LACI"/>
    <property type="match status" value="1"/>
</dbReference>
<dbReference type="Pfam" id="PF13377">
    <property type="entry name" value="Peripla_BP_3"/>
    <property type="match status" value="1"/>
</dbReference>
<evidence type="ECO:0000256" key="1">
    <source>
        <dbReference type="ARBA" id="ARBA00022491"/>
    </source>
</evidence>
<evidence type="ECO:0000313" key="7">
    <source>
        <dbReference type="Proteomes" id="UP000247078"/>
    </source>
</evidence>
<dbReference type="AlphaFoldDB" id="A0A855Y5F3"/>
<comment type="caution">
    <text evidence="6">The sequence shown here is derived from an EMBL/GenBank/DDBJ whole genome shotgun (WGS) entry which is preliminary data.</text>
</comment>
<dbReference type="Proteomes" id="UP000247078">
    <property type="component" value="Unassembled WGS sequence"/>
</dbReference>
<dbReference type="PROSITE" id="PS50932">
    <property type="entry name" value="HTH_LACI_2"/>
    <property type="match status" value="1"/>
</dbReference>
<dbReference type="Gene3D" id="1.10.260.40">
    <property type="entry name" value="lambda repressor-like DNA-binding domains"/>
    <property type="match status" value="1"/>
</dbReference>
<dbReference type="CDD" id="cd01392">
    <property type="entry name" value="HTH_LacI"/>
    <property type="match status" value="1"/>
</dbReference>
<gene>
    <name evidence="6" type="ORF">DET56_107191</name>
</gene>
<keyword evidence="2" id="KW-0805">Transcription regulation</keyword>
<evidence type="ECO:0000256" key="2">
    <source>
        <dbReference type="ARBA" id="ARBA00023015"/>
    </source>
</evidence>
<protein>
    <submittedName>
        <fullName evidence="6">LacI family transcriptional regulator</fullName>
    </submittedName>
</protein>
<dbReference type="Pfam" id="PF00356">
    <property type="entry name" value="LacI"/>
    <property type="match status" value="1"/>
</dbReference>
<dbReference type="InterPro" id="IPR010982">
    <property type="entry name" value="Lambda_DNA-bd_dom_sf"/>
</dbReference>
<dbReference type="RefSeq" id="WP_110000179.1">
    <property type="nucleotide sequence ID" value="NZ_QGTZ01000007.1"/>
</dbReference>
<dbReference type="PROSITE" id="PS00356">
    <property type="entry name" value="HTH_LACI_1"/>
    <property type="match status" value="1"/>
</dbReference>
<keyword evidence="4" id="KW-0804">Transcription</keyword>
<dbReference type="GO" id="GO:0000976">
    <property type="term" value="F:transcription cis-regulatory region binding"/>
    <property type="evidence" value="ECO:0007669"/>
    <property type="project" value="TreeGrafter"/>
</dbReference>
<feature type="domain" description="HTH lacI-type" evidence="5">
    <location>
        <begin position="2"/>
        <end position="56"/>
    </location>
</feature>
<reference evidence="6 7" key="1">
    <citation type="submission" date="2018-05" db="EMBL/GenBank/DDBJ databases">
        <title>Freshwater and sediment microbial communities from various areas in North America, analyzing microbe dynamics in response to fracking.</title>
        <authorList>
            <person name="Lamendella R."/>
        </authorList>
    </citation>
    <scope>NUCLEOTIDE SEQUENCE [LARGE SCALE GENOMIC DNA]</scope>
    <source>
        <strain evidence="6 7">DB-3</strain>
    </source>
</reference>
<dbReference type="Gene3D" id="3.40.50.2300">
    <property type="match status" value="2"/>
</dbReference>
<keyword evidence="3" id="KW-0238">DNA-binding</keyword>
<dbReference type="PRINTS" id="PR00036">
    <property type="entry name" value="HTHLACI"/>
</dbReference>
<organism evidence="6 7">
    <name type="scientific">Paenibacillus pabuli</name>
    <dbReference type="NCBI Taxonomy" id="1472"/>
    <lineage>
        <taxon>Bacteria</taxon>
        <taxon>Bacillati</taxon>
        <taxon>Bacillota</taxon>
        <taxon>Bacilli</taxon>
        <taxon>Bacillales</taxon>
        <taxon>Paenibacillaceae</taxon>
        <taxon>Paenibacillus</taxon>
    </lineage>
</organism>
<name>A0A855Y5F3_9BACL</name>
<dbReference type="SUPFAM" id="SSF47413">
    <property type="entry name" value="lambda repressor-like DNA-binding domains"/>
    <property type="match status" value="1"/>
</dbReference>
<dbReference type="InterPro" id="IPR000843">
    <property type="entry name" value="HTH_LacI"/>
</dbReference>
<dbReference type="InterPro" id="IPR046335">
    <property type="entry name" value="LacI/GalR-like_sensor"/>
</dbReference>
<evidence type="ECO:0000256" key="4">
    <source>
        <dbReference type="ARBA" id="ARBA00023163"/>
    </source>
</evidence>
<dbReference type="InterPro" id="IPR028082">
    <property type="entry name" value="Peripla_BP_I"/>
</dbReference>
<evidence type="ECO:0000256" key="3">
    <source>
        <dbReference type="ARBA" id="ARBA00023125"/>
    </source>
</evidence>
<sequence length="336" mass="37192">MITIYDIAKKANVSAMTVSKVINQTGRISQATRERVQQVIEELGYIPNSNARSLVLQRTQMLSLLITDITNPFYTTLARGAEDAANLRGYRLLFSNSDEDYDKEKNYVETILSTRVDGVLFAPAGDRSLNHLKQLQERNIPFVILDRTVPGITSDVIAGDSRDGALQLIRYLTNLGHRCIALVNGSSEVSTARLREEGYIEGLQEAQLPFDEGLILRTGYRDFSDEVGIDSLLAHQYKPTAIFAANNMLAIGVIRLLRKRGLRVPEDISVVCFDDLDLASAFDPFLTVAAQPAYDFGAIGMQMLIDRIEGKAPEEPQTVIMPSELRIRASASIPSP</sequence>
<evidence type="ECO:0000259" key="5">
    <source>
        <dbReference type="PROSITE" id="PS50932"/>
    </source>
</evidence>
<proteinExistence type="predicted"/>
<accession>A0A855Y5F3</accession>
<keyword evidence="1" id="KW-0678">Repressor</keyword>
<dbReference type="PANTHER" id="PTHR30146">
    <property type="entry name" value="LACI-RELATED TRANSCRIPTIONAL REPRESSOR"/>
    <property type="match status" value="1"/>
</dbReference>
<evidence type="ECO:0000313" key="6">
    <source>
        <dbReference type="EMBL" id="PWW38789.1"/>
    </source>
</evidence>
<dbReference type="GO" id="GO:0003700">
    <property type="term" value="F:DNA-binding transcription factor activity"/>
    <property type="evidence" value="ECO:0007669"/>
    <property type="project" value="TreeGrafter"/>
</dbReference>
<dbReference type="SUPFAM" id="SSF53822">
    <property type="entry name" value="Periplasmic binding protein-like I"/>
    <property type="match status" value="1"/>
</dbReference>